<accession>A0A2V3Y906</accession>
<evidence type="ECO:0000313" key="4">
    <source>
        <dbReference type="Proteomes" id="UP000248057"/>
    </source>
</evidence>
<dbReference type="Proteomes" id="UP000248057">
    <property type="component" value="Unassembled WGS sequence"/>
</dbReference>
<keyword evidence="1" id="KW-0472">Membrane</keyword>
<dbReference type="EMBL" id="QJKD01000004">
    <property type="protein sequence ID" value="PXX54319.1"/>
    <property type="molecule type" value="Genomic_DNA"/>
</dbReference>
<evidence type="ECO:0000259" key="2">
    <source>
        <dbReference type="Pfam" id="PF13529"/>
    </source>
</evidence>
<dbReference type="InterPro" id="IPR039564">
    <property type="entry name" value="Peptidase_C39-like"/>
</dbReference>
<keyword evidence="1" id="KW-1133">Transmembrane helix</keyword>
<keyword evidence="1" id="KW-0812">Transmembrane</keyword>
<gene>
    <name evidence="3" type="ORF">DFR60_104144</name>
</gene>
<evidence type="ECO:0000313" key="3">
    <source>
        <dbReference type="EMBL" id="PXX54319.1"/>
    </source>
</evidence>
<name>A0A2V3Y906_9FIRM</name>
<evidence type="ECO:0000256" key="1">
    <source>
        <dbReference type="SAM" id="Phobius"/>
    </source>
</evidence>
<dbReference type="RefSeq" id="WP_110322656.1">
    <property type="nucleotide sequence ID" value="NZ_QJKD01000004.1"/>
</dbReference>
<dbReference type="Gene3D" id="3.90.70.10">
    <property type="entry name" value="Cysteine proteinases"/>
    <property type="match status" value="1"/>
</dbReference>
<dbReference type="GeneID" id="86061168"/>
<dbReference type="AlphaFoldDB" id="A0A2V3Y906"/>
<sequence>MAEQQKNGLEEALETGASAAHLARGALKAGKAVSGAAKGAAAGGPYGAVAGALWEERKSIGKFVAAAAVLLLLPVLFVLMLPGLLFDGFSSAFSPADPETPILNSENALIENANTITYTIITILGEGMEDVMERIERDFAASDGDGMEVINPYETSPVYNANLFVSQYCAAKEKDFADISIADMAAVMRRGKSHLYSYRRTEEIREKTVEDPETGEETIVSEKWMIYTISYNGEDYFADQVFALTDKQKELAADYAQNLSLFLGDGLIQNLENWEGNSIPSLGDVRFTDGGTEVVYFNQLDERYAGKPYGTDHIGGYGCGPTSMAMVVSSLAGETVDPEQMARWAYENGYWCKGSGSYHALIPGAAAHWGLAVSGCSPSEPQRILDALADGKLVVAIMSKGHFTSGGHFIVLRGVQDGKILVADPASYRRSGQLWDLSIILNEASRRVGAGGPFWIIG</sequence>
<organism evidence="3 4">
    <name type="scientific">Hungatella effluvii</name>
    <dbReference type="NCBI Taxonomy" id="1096246"/>
    <lineage>
        <taxon>Bacteria</taxon>
        <taxon>Bacillati</taxon>
        <taxon>Bacillota</taxon>
        <taxon>Clostridia</taxon>
        <taxon>Lachnospirales</taxon>
        <taxon>Lachnospiraceae</taxon>
        <taxon>Hungatella</taxon>
    </lineage>
</organism>
<comment type="caution">
    <text evidence="3">The sequence shown here is derived from an EMBL/GenBank/DDBJ whole genome shotgun (WGS) entry which is preliminary data.</text>
</comment>
<proteinExistence type="predicted"/>
<dbReference type="Pfam" id="PF13529">
    <property type="entry name" value="Peptidase_C39_2"/>
    <property type="match status" value="1"/>
</dbReference>
<protein>
    <submittedName>
        <fullName evidence="3">Peptidase C39-like protein</fullName>
    </submittedName>
</protein>
<reference evidence="3 4" key="1">
    <citation type="submission" date="2018-05" db="EMBL/GenBank/DDBJ databases">
        <title>Genomic Encyclopedia of Type Strains, Phase IV (KMG-IV): sequencing the most valuable type-strain genomes for metagenomic binning, comparative biology and taxonomic classification.</title>
        <authorList>
            <person name="Goeker M."/>
        </authorList>
    </citation>
    <scope>NUCLEOTIDE SEQUENCE [LARGE SCALE GENOMIC DNA]</scope>
    <source>
        <strain evidence="3 4">DSM 24995</strain>
    </source>
</reference>
<keyword evidence="4" id="KW-1185">Reference proteome</keyword>
<feature type="transmembrane region" description="Helical" evidence="1">
    <location>
        <begin position="63"/>
        <end position="86"/>
    </location>
</feature>
<feature type="domain" description="Peptidase C39-like" evidence="2">
    <location>
        <begin position="293"/>
        <end position="426"/>
    </location>
</feature>